<evidence type="ECO:0000313" key="3">
    <source>
        <dbReference type="Proteomes" id="UP000256838"/>
    </source>
</evidence>
<keyword evidence="1" id="KW-1133">Transmembrane helix</keyword>
<dbReference type="OrthoDB" id="5608857at2"/>
<reference evidence="2 3" key="1">
    <citation type="submission" date="2018-08" db="EMBL/GenBank/DDBJ databases">
        <title>Paraburkholderia sp. DHOM06 isolated from forest soil.</title>
        <authorList>
            <person name="Gao Z.-H."/>
            <person name="Qiu L.-H."/>
        </authorList>
    </citation>
    <scope>NUCLEOTIDE SEQUENCE [LARGE SCALE GENOMIC DNA]</scope>
    <source>
        <strain evidence="2 3">DHOM06</strain>
    </source>
</reference>
<gene>
    <name evidence="2" type="ORF">DWV00_13915</name>
</gene>
<evidence type="ECO:0000313" key="2">
    <source>
        <dbReference type="EMBL" id="RDU98396.1"/>
    </source>
</evidence>
<accession>A0A3D8K0F6</accession>
<organism evidence="2 3">
    <name type="scientific">Trinickia dinghuensis</name>
    <dbReference type="NCBI Taxonomy" id="2291023"/>
    <lineage>
        <taxon>Bacteria</taxon>
        <taxon>Pseudomonadati</taxon>
        <taxon>Pseudomonadota</taxon>
        <taxon>Betaproteobacteria</taxon>
        <taxon>Burkholderiales</taxon>
        <taxon>Burkholderiaceae</taxon>
        <taxon>Trinickia</taxon>
    </lineage>
</organism>
<dbReference type="AlphaFoldDB" id="A0A3D8K0F6"/>
<protein>
    <submittedName>
        <fullName evidence="2">Type II secretion system protein</fullName>
    </submittedName>
</protein>
<keyword evidence="1" id="KW-0812">Transmembrane</keyword>
<proteinExistence type="predicted"/>
<feature type="transmembrane region" description="Helical" evidence="1">
    <location>
        <begin position="15"/>
        <end position="41"/>
    </location>
</feature>
<dbReference type="RefSeq" id="WP_115534152.1">
    <property type="nucleotide sequence ID" value="NZ_QRGA01000007.1"/>
</dbReference>
<evidence type="ECO:0000256" key="1">
    <source>
        <dbReference type="SAM" id="Phobius"/>
    </source>
</evidence>
<dbReference type="Proteomes" id="UP000256838">
    <property type="component" value="Unassembled WGS sequence"/>
</dbReference>
<keyword evidence="1" id="KW-0472">Membrane</keyword>
<dbReference type="EMBL" id="QRGA01000007">
    <property type="protein sequence ID" value="RDU98396.1"/>
    <property type="molecule type" value="Genomic_DNA"/>
</dbReference>
<keyword evidence="3" id="KW-1185">Reference proteome</keyword>
<name>A0A3D8K0F6_9BURK</name>
<comment type="caution">
    <text evidence="2">The sequence shown here is derived from an EMBL/GenBank/DDBJ whole genome shotgun (WGS) entry which is preliminary data.</text>
</comment>
<sequence>MRRDKCRRPRPQGGFAYLALMISIAIIGVAAAGAVELGAIYQRRMAEKELLFIGDEFQRALVSYAQATPLLQATQPRTLDDLLRDPRYPNVVRHLRKIYVDPMTGKADWVLIMSPDGQTIVGIHSASKEHPIQIANFPPEFQGFEGKRSYEEWVFMAYQPGMARPSGGLAAYPAGAAK</sequence>